<dbReference type="PANTHER" id="PTHR43179">
    <property type="entry name" value="RHAMNOSYLTRANSFERASE WBBL"/>
    <property type="match status" value="1"/>
</dbReference>
<feature type="domain" description="Glycosyltransferase 2-like" evidence="4">
    <location>
        <begin position="20"/>
        <end position="180"/>
    </location>
</feature>
<dbReference type="EMBL" id="SNWD01000008">
    <property type="protein sequence ID" value="TDN81201.1"/>
    <property type="molecule type" value="Genomic_DNA"/>
</dbReference>
<sequence length="311" mass="36010">MLSGQNNSENSAMAGAPRFSIVVLTYARDFLLEEVLGRLKDHDGGRQDYEVLLVDNNVDAADRQRLLDQFPSARYFGDGINRGVSARNIGIDAARGDYVLVVDDDVLMETPDYLTRFERYFEAEPKLGCISTRKRVRGETRRRVDLIPHTRKDVDLEDSFLTFRFVGGCVGFRRETLHQVGGFYPEFFYGIEEIELAFRIIDGGWKIRYVPDIRVEELEHPAGRKPKRQSQTDRLSNKYIMTWMHMPFPENVLNYVLFTPYLFYRVKGEVSVGKAAMRFLSWLRRDDRPKRKPLSAAAQAYIRECGGSLWR</sequence>
<evidence type="ECO:0000313" key="6">
    <source>
        <dbReference type="Proteomes" id="UP000295493"/>
    </source>
</evidence>
<dbReference type="Pfam" id="PF00535">
    <property type="entry name" value="Glycos_transf_2"/>
    <property type="match status" value="1"/>
</dbReference>
<keyword evidence="6" id="KW-1185">Reference proteome</keyword>
<dbReference type="SUPFAM" id="SSF53448">
    <property type="entry name" value="Nucleotide-diphospho-sugar transferases"/>
    <property type="match status" value="1"/>
</dbReference>
<reference evidence="5 6" key="1">
    <citation type="submission" date="2019-03" db="EMBL/GenBank/DDBJ databases">
        <title>Genomic Encyclopedia of Type Strains, Phase IV (KMG-IV): sequencing the most valuable type-strain genomes for metagenomic binning, comparative biology and taxonomic classification.</title>
        <authorList>
            <person name="Goeker M."/>
        </authorList>
    </citation>
    <scope>NUCLEOTIDE SEQUENCE [LARGE SCALE GENOMIC DNA]</scope>
    <source>
        <strain evidence="5 6">DSM 25059</strain>
    </source>
</reference>
<dbReference type="InterPro" id="IPR001173">
    <property type="entry name" value="Glyco_trans_2-like"/>
</dbReference>
<evidence type="ECO:0000259" key="4">
    <source>
        <dbReference type="Pfam" id="PF00535"/>
    </source>
</evidence>
<dbReference type="Gene3D" id="3.90.550.10">
    <property type="entry name" value="Spore Coat Polysaccharide Biosynthesis Protein SpsA, Chain A"/>
    <property type="match status" value="1"/>
</dbReference>
<comment type="similarity">
    <text evidence="1">Belongs to the glycosyltransferase 2 family.</text>
</comment>
<proteinExistence type="inferred from homology"/>
<name>A0A4R6FID6_9SPHN</name>
<comment type="caution">
    <text evidence="5">The sequence shown here is derived from an EMBL/GenBank/DDBJ whole genome shotgun (WGS) entry which is preliminary data.</text>
</comment>
<dbReference type="PANTHER" id="PTHR43179:SF12">
    <property type="entry name" value="GALACTOFURANOSYLTRANSFERASE GLFT2"/>
    <property type="match status" value="1"/>
</dbReference>
<evidence type="ECO:0000313" key="5">
    <source>
        <dbReference type="EMBL" id="TDN81201.1"/>
    </source>
</evidence>
<evidence type="ECO:0000256" key="3">
    <source>
        <dbReference type="ARBA" id="ARBA00022679"/>
    </source>
</evidence>
<keyword evidence="3 5" id="KW-0808">Transferase</keyword>
<accession>A0A4R6FID6</accession>
<evidence type="ECO:0000256" key="2">
    <source>
        <dbReference type="ARBA" id="ARBA00022676"/>
    </source>
</evidence>
<organism evidence="5 6">
    <name type="scientific">Stakelama pacifica</name>
    <dbReference type="NCBI Taxonomy" id="517720"/>
    <lineage>
        <taxon>Bacteria</taxon>
        <taxon>Pseudomonadati</taxon>
        <taxon>Pseudomonadota</taxon>
        <taxon>Alphaproteobacteria</taxon>
        <taxon>Sphingomonadales</taxon>
        <taxon>Sphingomonadaceae</taxon>
        <taxon>Stakelama</taxon>
    </lineage>
</organism>
<dbReference type="Proteomes" id="UP000295493">
    <property type="component" value="Unassembled WGS sequence"/>
</dbReference>
<keyword evidence="2" id="KW-0328">Glycosyltransferase</keyword>
<gene>
    <name evidence="5" type="ORF">EV664_108143</name>
</gene>
<protein>
    <submittedName>
        <fullName evidence="5">GT2 family glycosyltransferase</fullName>
    </submittedName>
</protein>
<evidence type="ECO:0000256" key="1">
    <source>
        <dbReference type="ARBA" id="ARBA00006739"/>
    </source>
</evidence>
<dbReference type="InterPro" id="IPR029044">
    <property type="entry name" value="Nucleotide-diphossugar_trans"/>
</dbReference>
<dbReference type="AlphaFoldDB" id="A0A4R6FID6"/>
<dbReference type="GO" id="GO:0016757">
    <property type="term" value="F:glycosyltransferase activity"/>
    <property type="evidence" value="ECO:0007669"/>
    <property type="project" value="UniProtKB-KW"/>
</dbReference>